<dbReference type="PRINTS" id="PR01805">
    <property type="entry name" value="VACJLIPOPROT"/>
</dbReference>
<feature type="compositionally biased region" description="Basic and acidic residues" evidence="3">
    <location>
        <begin position="57"/>
        <end position="76"/>
    </location>
</feature>
<dbReference type="Pfam" id="PF04333">
    <property type="entry name" value="MlaA"/>
    <property type="match status" value="1"/>
</dbReference>
<proteinExistence type="inferred from homology"/>
<accession>A0A5E4PF34</accession>
<reference evidence="5 6" key="1">
    <citation type="submission" date="2019-08" db="EMBL/GenBank/DDBJ databases">
        <authorList>
            <person name="Guy L."/>
        </authorList>
    </citation>
    <scope>NUCLEOTIDE SEQUENCE [LARGE SCALE GENOMIC DNA]</scope>
    <source>
        <strain evidence="5 6">SGT-108</strain>
    </source>
</reference>
<protein>
    <submittedName>
        <fullName evidence="5">Putative phospholipid-binding lipoprotein MlaA</fullName>
    </submittedName>
</protein>
<feature type="region of interest" description="Disordered" evidence="3">
    <location>
        <begin position="37"/>
        <end position="96"/>
    </location>
</feature>
<dbReference type="PANTHER" id="PTHR30035">
    <property type="entry name" value="LIPOPROTEIN VACJ-RELATED"/>
    <property type="match status" value="1"/>
</dbReference>
<evidence type="ECO:0000313" key="5">
    <source>
        <dbReference type="EMBL" id="VVC75122.1"/>
    </source>
</evidence>
<dbReference type="AlphaFoldDB" id="A0A5E4PF34"/>
<gene>
    <name evidence="5" type="primary">mlaA</name>
    <name evidence="5" type="ORF">AQUSIP_03980</name>
</gene>
<dbReference type="OrthoDB" id="9785326at2"/>
<dbReference type="InterPro" id="IPR007428">
    <property type="entry name" value="MlaA"/>
</dbReference>
<dbReference type="PANTHER" id="PTHR30035:SF3">
    <property type="entry name" value="INTERMEMBRANE PHOSPHOLIPID TRANSPORT SYSTEM LIPOPROTEIN MLAA"/>
    <property type="match status" value="1"/>
</dbReference>
<evidence type="ECO:0000256" key="3">
    <source>
        <dbReference type="SAM" id="MobiDB-lite"/>
    </source>
</evidence>
<dbReference type="PROSITE" id="PS51257">
    <property type="entry name" value="PROKAR_LIPOPROTEIN"/>
    <property type="match status" value="1"/>
</dbReference>
<dbReference type="EMBL" id="LR699119">
    <property type="protein sequence ID" value="VVC75122.1"/>
    <property type="molecule type" value="Genomic_DNA"/>
</dbReference>
<dbReference type="GO" id="GO:0120010">
    <property type="term" value="P:intermembrane phospholipid transfer"/>
    <property type="evidence" value="ECO:0007669"/>
    <property type="project" value="TreeGrafter"/>
</dbReference>
<organism evidence="5 6">
    <name type="scientific">Aquicella siphonis</name>
    <dbReference type="NCBI Taxonomy" id="254247"/>
    <lineage>
        <taxon>Bacteria</taxon>
        <taxon>Pseudomonadati</taxon>
        <taxon>Pseudomonadota</taxon>
        <taxon>Gammaproteobacteria</taxon>
        <taxon>Legionellales</taxon>
        <taxon>Coxiellaceae</taxon>
        <taxon>Aquicella</taxon>
    </lineage>
</organism>
<evidence type="ECO:0000256" key="1">
    <source>
        <dbReference type="ARBA" id="ARBA00010634"/>
    </source>
</evidence>
<keyword evidence="5" id="KW-0449">Lipoprotein</keyword>
<evidence type="ECO:0000256" key="2">
    <source>
        <dbReference type="ARBA" id="ARBA00022729"/>
    </source>
</evidence>
<dbReference type="RefSeq" id="WP_148338138.1">
    <property type="nucleotide sequence ID" value="NZ_LR699119.1"/>
</dbReference>
<dbReference type="Proteomes" id="UP000324194">
    <property type="component" value="Chromosome 1"/>
</dbReference>
<sequence>MKNNESNGFLRLAAGLASVILLAGSCAAAYAETASSASLETQSANHSKNAKAPVTSAEKKTADKPGSDGAEKKTAAESESAAAVQDSTDSDQSDISDDLDEAANVKDPLEGFNRVMFTFNDKLDIYLIKPVAQFYNAIMPKPLNQGIHNFFNNLGEIPTIANDLLQFNFFQMSKDIARLAINSTLGIGGLFDMATRMHLPYFQNDFGLTLAYWGYKNSSYLVLPFLGSNTIRDGIGIPVDYFEFTVYPYLKPQSARYQLLGLYVIDHRANLLQFEPVLEEAAIDKYVFMRNAYMQHRAFQIDQVKHLGYKDRVEESQAVEVSSSTAAAE</sequence>
<feature type="signal peptide" evidence="4">
    <location>
        <begin position="1"/>
        <end position="31"/>
    </location>
</feature>
<name>A0A5E4PF34_9COXI</name>
<dbReference type="KEGG" id="asip:AQUSIP_03980"/>
<keyword evidence="2 4" id="KW-0732">Signal</keyword>
<evidence type="ECO:0000256" key="4">
    <source>
        <dbReference type="SAM" id="SignalP"/>
    </source>
</evidence>
<feature type="chain" id="PRO_5022838558" evidence="4">
    <location>
        <begin position="32"/>
        <end position="329"/>
    </location>
</feature>
<comment type="similarity">
    <text evidence="1">Belongs to the MlaA family.</text>
</comment>
<evidence type="ECO:0000313" key="6">
    <source>
        <dbReference type="Proteomes" id="UP000324194"/>
    </source>
</evidence>
<dbReference type="GO" id="GO:0016020">
    <property type="term" value="C:membrane"/>
    <property type="evidence" value="ECO:0007669"/>
    <property type="project" value="InterPro"/>
</dbReference>
<keyword evidence="6" id="KW-1185">Reference proteome</keyword>
<feature type="compositionally biased region" description="Low complexity" evidence="3">
    <location>
        <begin position="77"/>
        <end position="87"/>
    </location>
</feature>